<evidence type="ECO:0000313" key="3">
    <source>
        <dbReference type="Proteomes" id="UP000054270"/>
    </source>
</evidence>
<sequence length="271" mass="26982">MICLTLVATLALAHLSVAQVSVGVEAIEAHFQQSAVVPDLLASFNPSALISLNFAGVGDAQPGQLFAKEQVAPTPTVTIAAANSSVSLTGTYTLAMVDADVVGSKLTNGQTRHWLVNGVTVSGVTLSNSSAIAITEYAGPAPAAGSGPHRYVVLVYSQPSTFKAPTAFSQANMGVSTFDFNAYVTDSGLGALVAGTYFTVEEGTATASISSTSAVVSSTLLAVTSQTHTDAGATSSTGTSPSATESSKSGASSLASGFTAGIAALALAVLL</sequence>
<dbReference type="EMBL" id="KN817525">
    <property type="protein sequence ID" value="KJA27255.1"/>
    <property type="molecule type" value="Genomic_DNA"/>
</dbReference>
<protein>
    <recommendedName>
        <fullName evidence="4">PEBP-like protein</fullName>
    </recommendedName>
</protein>
<keyword evidence="1" id="KW-0732">Signal</keyword>
<organism evidence="2 3">
    <name type="scientific">Hypholoma sublateritium (strain FD-334 SS-4)</name>
    <dbReference type="NCBI Taxonomy" id="945553"/>
    <lineage>
        <taxon>Eukaryota</taxon>
        <taxon>Fungi</taxon>
        <taxon>Dikarya</taxon>
        <taxon>Basidiomycota</taxon>
        <taxon>Agaricomycotina</taxon>
        <taxon>Agaricomycetes</taxon>
        <taxon>Agaricomycetidae</taxon>
        <taxon>Agaricales</taxon>
        <taxon>Agaricineae</taxon>
        <taxon>Strophariaceae</taxon>
        <taxon>Hypholoma</taxon>
    </lineage>
</organism>
<dbReference type="OrthoDB" id="2506647at2759"/>
<dbReference type="InterPro" id="IPR036610">
    <property type="entry name" value="PEBP-like_sf"/>
</dbReference>
<keyword evidence="3" id="KW-1185">Reference proteome</keyword>
<dbReference type="Proteomes" id="UP000054270">
    <property type="component" value="Unassembled WGS sequence"/>
</dbReference>
<dbReference type="PANTHER" id="PTHR11362">
    <property type="entry name" value="PHOSPHATIDYLETHANOLAMINE-BINDING PROTEIN"/>
    <property type="match status" value="1"/>
</dbReference>
<dbReference type="AlphaFoldDB" id="A0A0D2Q6H8"/>
<accession>A0A0D2Q6H8</accession>
<evidence type="ECO:0000256" key="1">
    <source>
        <dbReference type="SAM" id="SignalP"/>
    </source>
</evidence>
<dbReference type="STRING" id="945553.A0A0D2Q6H8"/>
<name>A0A0D2Q6H8_HYPSF</name>
<dbReference type="Pfam" id="PF01161">
    <property type="entry name" value="PBP"/>
    <property type="match status" value="1"/>
</dbReference>
<evidence type="ECO:0000313" key="2">
    <source>
        <dbReference type="EMBL" id="KJA27255.1"/>
    </source>
</evidence>
<dbReference type="CDD" id="cd00866">
    <property type="entry name" value="PEBP_euk"/>
    <property type="match status" value="1"/>
</dbReference>
<gene>
    <name evidence="2" type="ORF">HYPSUDRAFT_198521</name>
</gene>
<evidence type="ECO:0008006" key="4">
    <source>
        <dbReference type="Google" id="ProtNLM"/>
    </source>
</evidence>
<dbReference type="OMA" id="PHRYMQL"/>
<dbReference type="Gene3D" id="3.90.280.10">
    <property type="entry name" value="PEBP-like"/>
    <property type="match status" value="1"/>
</dbReference>
<reference evidence="3" key="1">
    <citation type="submission" date="2014-04" db="EMBL/GenBank/DDBJ databases">
        <title>Evolutionary Origins and Diversification of the Mycorrhizal Mutualists.</title>
        <authorList>
            <consortium name="DOE Joint Genome Institute"/>
            <consortium name="Mycorrhizal Genomics Consortium"/>
            <person name="Kohler A."/>
            <person name="Kuo A."/>
            <person name="Nagy L.G."/>
            <person name="Floudas D."/>
            <person name="Copeland A."/>
            <person name="Barry K.W."/>
            <person name="Cichocki N."/>
            <person name="Veneault-Fourrey C."/>
            <person name="LaButti K."/>
            <person name="Lindquist E.A."/>
            <person name="Lipzen A."/>
            <person name="Lundell T."/>
            <person name="Morin E."/>
            <person name="Murat C."/>
            <person name="Riley R."/>
            <person name="Ohm R."/>
            <person name="Sun H."/>
            <person name="Tunlid A."/>
            <person name="Henrissat B."/>
            <person name="Grigoriev I.V."/>
            <person name="Hibbett D.S."/>
            <person name="Martin F."/>
        </authorList>
    </citation>
    <scope>NUCLEOTIDE SEQUENCE [LARGE SCALE GENOMIC DNA]</scope>
    <source>
        <strain evidence="3">FD-334 SS-4</strain>
    </source>
</reference>
<dbReference type="SUPFAM" id="SSF49777">
    <property type="entry name" value="PEBP-like"/>
    <property type="match status" value="1"/>
</dbReference>
<dbReference type="InterPro" id="IPR008914">
    <property type="entry name" value="PEBP"/>
</dbReference>
<feature type="signal peptide" evidence="1">
    <location>
        <begin position="1"/>
        <end position="18"/>
    </location>
</feature>
<dbReference type="PANTHER" id="PTHR11362:SF140">
    <property type="entry name" value="PEBP-LIKE PROTEIN"/>
    <property type="match status" value="1"/>
</dbReference>
<feature type="chain" id="PRO_5002261359" description="PEBP-like protein" evidence="1">
    <location>
        <begin position="19"/>
        <end position="271"/>
    </location>
</feature>
<dbReference type="InterPro" id="IPR035810">
    <property type="entry name" value="PEBP_euk"/>
</dbReference>
<proteinExistence type="predicted"/>